<accession>A0A6C0I9H7</accession>
<sequence>MGKGAKNFVVNRGQGARIGTFKRANNIIDIPLVRPHIVNPGPLAIPLNNRSVFLIDHFFEPRCSTMIKYLINVGYIPDTIDIEILNSSSSLEAILDKYYNKGYRLFFGTQKSSVFIGLISWFEKHNDTLYLNSGATTYTAGIDNFIPDNMIRTSSNILDNVNFIVKKIVYNFHEFFDLNPNSVFNNFFNHVDNLEQNGQVFNQIVYICDSSAVTGTGQNYIDTFNSVINDYCPGAVSFKSFILNVSKDTKNNSFVFNKELDTLLTENPIDGNNFSTSVTKSVFVVKCTNDSNFQTILNYFSKKEYYHNVIIFNEKFLNMNASVPFNSKYELPYSFILSGGFSELGYKLSKKIFGDYNIGGEALSFIDIFTFLPRIYNRVIEAGTPMTKMIEYLTTIGSIDKNEWHVKSSYLYELKNVYNQSTKLFDFYATMKIFRKKFNSDSTGTTPDESWIPTAISSYPGASGAVSYSSNNTNYNNSNSAFVNNYLSGVSMLFTTTQEITDYTSQLDSFFKASPNPNATPSVFGIWKCLTNTSWSMNTTAISNTIAINVTVPSQALIEGSSCNKNYWLHAYNGPISYTCYTYDIHGSLIGTFSDSVTIDLDMTYSPDNYVVFFDKGNNYNGVRGPLRVHFTLYANQVTNKQYRIGDVITVSSSSLGTNVNASIDSISSDGFTLGVTRFENENTNGITSTVLKQNAGVVLSLASSNSIVAMGVNPNITNVANNSLNIWSQNGCYYLALLPSGLVVAYDYRTRLSFWSSSGGFSNPGPSFLRFRVSNNHLIIEVLNTDGIIMNTILNYNVSSNLLYPLQLTITNDRNIAIINANGDVLWSEQTSFRLSLANGDTISNRGNYGSMYSLNGTYNLALDSTGLLSFSNLYGNAYNVSNIAQGWSAVYNQFSNNTNSYAWNNYRWIWNMASSSTTSVPVGTVNFYTTYTNTRTTDITATLYYSVDDTLDVYMNGIKLTSSTVPYNVVWAVTITLKAGSTSNFKFVATNTGGPAGLIFWCLENGNTNDATNTLFFSNNTNTNIDSYSLYSISNSTATSLKFSYANTTGSLTFALGLYNNYGNEVYDILKDGSFLKSTTFDFENNKLIELSFVAPYTCKLSNNGDLVIVDANNNKYWALGKADKTTVTQDSYSIVNGVSTLTNSVITGISTVVPRQGDYATIHSPVNPLYSGATATISEVNPDKSIKVSFYDEDDVIVRSKILKVRPALRSQLITDSGDTRGQNVMPVSDFEMFNLTSTNGYFSAYIGNDCIVRVKDNRTGRQMWTSSSLALGAGQTIRKCNGLKIDNDTGALYVDVISENLGSSTSVSQNVNLVANVKYTLEFYASGNNPITVNISALNNALQPTITFTFTPTNSVLQLFTQVFSVVTNGTFVVTFSSTSSLKNISINNEDKYYLVQNTGDNTSSYSLNMQTDGNLCLYKTDSNGTVTGLWCSMAWQTDSWNSTNGVIQAFEYWNQYVPPRLISTNGFYYLSMDFGNLGIMSYKNGGYNWVDNTPFKYIGKPFFYTGQPGVGVVGGKTIYASGTLWQNYSNSATGGYWNNFYNNVMNSFSFSNSDGYNLVDKVSPIWVSPNSTGINGSSGGSSGTYNFYYTYNNPTGKWIWSTLWVSVLEKCDVYVNNVYIRTVGGTSSSSWNNFFAYDLNLQPGNNTFNFFNTYNSGGRCGLVFMCFPKYISSCDLLFDNNGDANGYGRGNLLVNNVTILAEDGTTVSVPGISDLNPYAITNFKNSGGPGPFTMSFDDDGSGGSQGIFNITNSAGATLFSSNPSTSGITDASLPGPDDRRGILNFGIKLHAQHDESELNSFLWSPSGYSFFGVYLDTVAKTQSICIFDARFTKPVYTFYTNSYTTLTSLDAISYLTIGGGGAIVAYNLLGSVLWKTVDITGYSNYRLTIDDSNMLSIIGNNSSGSAVTLATYLQTWGTFSNNLLSIYTGAAYYSSGNNDFASLLRTKSPWGIYAAESYSNNILYELRGNGKNATCSGVTLTNGIGYGATADIPYIYGSTTSKVTWPTGSIPSNFTICSITRYTGGTRQRLLTSTSGNWLHGHWSSNSGVCYYEGWLTSYVPGFSDNWIITCGKNNGTAPNNILVNGSVKGTISGGSGGQHAMTINNGGFGEVSDWAFSHVFIWDQILTDNELRIISNGLSQYLADGVSINTLINGGSERGERLLTSSSGDYTLSLDNGSLNINNVIDTSYNSSSSSHVKDIYNYTPYFQLYKYTGSNPSNVHVRLMPNGTYIVCEWPTSYLMWGDWFYPYPGIAPQSYNRLNDGNWVYMYYDGTYTKMVTDTGEARYYTGPISYFNSNNWSTYSLAYDSASQQSHYNLNLVPLHTFGTPNVGIPGYKLILGNTGELAIYDNSIPRAAAIDSGSILDASNWSNVYNKFSSNTASFGWKNYRWLWNTPNSISGATAGTVNFYTTYTNTRTSDITATLWCSIDDSLNIYMNGSKLPNYATTWNTVFSNTITLKAGSTSFFKFVAYNGGGPAGVIFWCLENGNTNDATNTLFFSNPNTVYCSDGMYMNSSEFGIQTWTSGTSYSEIIPYPNYKIDTSDIPENILVSNEFTFKIPSSDSDTDEYTKIYSQNRLYYLRFEQDGSLAIYLSISGKRIWSNSRPYSGTNNAARIGFVYGSDGNGTFGLFDSKGLSYGNTIPVLKSVLYAFSLGNDRILRLVGSNGTTVIFNP</sequence>
<protein>
    <recommendedName>
        <fullName evidence="2">Bulb-type lectin domain-containing protein</fullName>
    </recommendedName>
</protein>
<proteinExistence type="predicted"/>
<reference evidence="1" key="1">
    <citation type="journal article" date="2020" name="Nature">
        <title>Giant virus diversity and host interactions through global metagenomics.</title>
        <authorList>
            <person name="Schulz F."/>
            <person name="Roux S."/>
            <person name="Paez-Espino D."/>
            <person name="Jungbluth S."/>
            <person name="Walsh D.A."/>
            <person name="Denef V.J."/>
            <person name="McMahon K.D."/>
            <person name="Konstantinidis K.T."/>
            <person name="Eloe-Fadrosh E.A."/>
            <person name="Kyrpides N.C."/>
            <person name="Woyke T."/>
        </authorList>
    </citation>
    <scope>NUCLEOTIDE SEQUENCE</scope>
    <source>
        <strain evidence="1">GVMAG-M-3300023184-51</strain>
    </source>
</reference>
<organism evidence="1">
    <name type="scientific">viral metagenome</name>
    <dbReference type="NCBI Taxonomy" id="1070528"/>
    <lineage>
        <taxon>unclassified sequences</taxon>
        <taxon>metagenomes</taxon>
        <taxon>organismal metagenomes</taxon>
    </lineage>
</organism>
<name>A0A6C0I9H7_9ZZZZ</name>
<dbReference type="EMBL" id="MN740135">
    <property type="protein sequence ID" value="QHT89055.1"/>
    <property type="molecule type" value="Genomic_DNA"/>
</dbReference>
<evidence type="ECO:0008006" key="2">
    <source>
        <dbReference type="Google" id="ProtNLM"/>
    </source>
</evidence>
<evidence type="ECO:0000313" key="1">
    <source>
        <dbReference type="EMBL" id="QHT89055.1"/>
    </source>
</evidence>